<evidence type="ECO:0000256" key="1">
    <source>
        <dbReference type="SAM" id="MobiDB-lite"/>
    </source>
</evidence>
<feature type="compositionally biased region" description="Low complexity" evidence="1">
    <location>
        <begin position="92"/>
        <end position="109"/>
    </location>
</feature>
<keyword evidence="2" id="KW-0472">Membrane</keyword>
<protein>
    <submittedName>
        <fullName evidence="3">Uncharacterized protein</fullName>
    </submittedName>
</protein>
<keyword evidence="4" id="KW-1185">Reference proteome</keyword>
<feature type="region of interest" description="Disordered" evidence="1">
    <location>
        <begin position="26"/>
        <end position="45"/>
    </location>
</feature>
<feature type="compositionally biased region" description="Low complexity" evidence="1">
    <location>
        <begin position="27"/>
        <end position="44"/>
    </location>
</feature>
<dbReference type="AlphaFoldDB" id="A0AA35SDK8"/>
<proteinExistence type="predicted"/>
<evidence type="ECO:0000313" key="3">
    <source>
        <dbReference type="EMBL" id="CAI8027228.1"/>
    </source>
</evidence>
<organism evidence="3 4">
    <name type="scientific">Geodia barretti</name>
    <name type="common">Barrett's horny sponge</name>
    <dbReference type="NCBI Taxonomy" id="519541"/>
    <lineage>
        <taxon>Eukaryota</taxon>
        <taxon>Metazoa</taxon>
        <taxon>Porifera</taxon>
        <taxon>Demospongiae</taxon>
        <taxon>Heteroscleromorpha</taxon>
        <taxon>Tetractinellida</taxon>
        <taxon>Astrophorina</taxon>
        <taxon>Geodiidae</taxon>
        <taxon>Geodia</taxon>
    </lineage>
</organism>
<keyword evidence="2" id="KW-0812">Transmembrane</keyword>
<feature type="region of interest" description="Disordered" evidence="1">
    <location>
        <begin position="70"/>
        <end position="109"/>
    </location>
</feature>
<dbReference type="Proteomes" id="UP001174909">
    <property type="component" value="Unassembled WGS sequence"/>
</dbReference>
<evidence type="ECO:0000313" key="4">
    <source>
        <dbReference type="Proteomes" id="UP001174909"/>
    </source>
</evidence>
<feature type="transmembrane region" description="Helical" evidence="2">
    <location>
        <begin position="122"/>
        <end position="145"/>
    </location>
</feature>
<evidence type="ECO:0000256" key="2">
    <source>
        <dbReference type="SAM" id="Phobius"/>
    </source>
</evidence>
<accession>A0AA35SDK8</accession>
<gene>
    <name evidence="3" type="ORF">GBAR_LOCUS15583</name>
</gene>
<keyword evidence="2" id="KW-1133">Transmembrane helix</keyword>
<name>A0AA35SDK8_GEOBA</name>
<comment type="caution">
    <text evidence="3">The sequence shown here is derived from an EMBL/GenBank/DDBJ whole genome shotgun (WGS) entry which is preliminary data.</text>
</comment>
<sequence length="301" mass="32678">MEHLQIVFTTGVREDGSEVVELPTSCSAPPVAAGGAAGASVGPARTSEGKLTESLYFVPKTLSGAVPEIPTATSINTDEPEPQGNHDVLPQTAGSPSPSATSTSSTHTPNCWSRISNRKLKVVTIVFATLLLSAFGIALCANYVWIPLHNLTQSHDVLHREGNVPILLQLSSLLVKKFRVVQEVDLKDSLHTVSVYLPNYGCNELRTTTTTQHYNASAPPPDIPIYMLEHSHISLHTCATTKEDENNPVFFYITKTVEKSINFDGNQKKGRHAISVGIDDSFKYTTISSLITSKRLLLNPF</sequence>
<dbReference type="EMBL" id="CASHTH010002264">
    <property type="protein sequence ID" value="CAI8027228.1"/>
    <property type="molecule type" value="Genomic_DNA"/>
</dbReference>
<reference evidence="3" key="1">
    <citation type="submission" date="2023-03" db="EMBL/GenBank/DDBJ databases">
        <authorList>
            <person name="Steffen K."/>
            <person name="Cardenas P."/>
        </authorList>
    </citation>
    <scope>NUCLEOTIDE SEQUENCE</scope>
</reference>